<dbReference type="GO" id="GO:0005886">
    <property type="term" value="C:plasma membrane"/>
    <property type="evidence" value="ECO:0007669"/>
    <property type="project" value="UniProtKB-SubCell"/>
</dbReference>
<dbReference type="InterPro" id="IPR004485">
    <property type="entry name" value="Cobalamin_biosynth_CobD/CbiB"/>
</dbReference>
<evidence type="ECO:0000256" key="6">
    <source>
        <dbReference type="ARBA" id="ARBA00022692"/>
    </source>
</evidence>
<proteinExistence type="inferred from homology"/>
<dbReference type="NCBIfam" id="TIGR00380">
    <property type="entry name" value="cobal_cbiB"/>
    <property type="match status" value="1"/>
</dbReference>
<dbReference type="PANTHER" id="PTHR34308:SF1">
    <property type="entry name" value="COBALAMIN BIOSYNTHESIS PROTEIN CBIB"/>
    <property type="match status" value="1"/>
</dbReference>
<protein>
    <recommendedName>
        <fullName evidence="9">Cobalamin biosynthesis protein CobD</fullName>
    </recommendedName>
</protein>
<evidence type="ECO:0000256" key="7">
    <source>
        <dbReference type="ARBA" id="ARBA00022989"/>
    </source>
</evidence>
<feature type="transmembrane region" description="Helical" evidence="9">
    <location>
        <begin position="83"/>
        <end position="102"/>
    </location>
</feature>
<accession>A0A0B7MQK6</accession>
<dbReference type="GO" id="GO:0048472">
    <property type="term" value="F:threonine-phosphate decarboxylase activity"/>
    <property type="evidence" value="ECO:0007669"/>
    <property type="project" value="InterPro"/>
</dbReference>
<comment type="similarity">
    <text evidence="3 9">Belongs to the CobD/CbiB family.</text>
</comment>
<dbReference type="GO" id="GO:0009236">
    <property type="term" value="P:cobalamin biosynthetic process"/>
    <property type="evidence" value="ECO:0007669"/>
    <property type="project" value="UniProtKB-UniRule"/>
</dbReference>
<dbReference type="HAMAP" id="MF_00024">
    <property type="entry name" value="CobD_CbiB"/>
    <property type="match status" value="1"/>
</dbReference>
<keyword evidence="5 9" id="KW-0169">Cobalamin biosynthesis</keyword>
<evidence type="ECO:0000256" key="4">
    <source>
        <dbReference type="ARBA" id="ARBA00022475"/>
    </source>
</evidence>
<dbReference type="EMBL" id="CDRZ01000279">
    <property type="protein sequence ID" value="CEO90256.1"/>
    <property type="molecule type" value="Genomic_DNA"/>
</dbReference>
<organism evidence="10 11">
    <name type="scientific">Syntrophaceticus schinkii</name>
    <dbReference type="NCBI Taxonomy" id="499207"/>
    <lineage>
        <taxon>Bacteria</taxon>
        <taxon>Bacillati</taxon>
        <taxon>Bacillota</taxon>
        <taxon>Clostridia</taxon>
        <taxon>Thermoanaerobacterales</taxon>
        <taxon>Thermoanaerobacterales Family III. Incertae Sedis</taxon>
        <taxon>Syntrophaceticus</taxon>
    </lineage>
</organism>
<dbReference type="Pfam" id="PF03186">
    <property type="entry name" value="CobD_Cbib"/>
    <property type="match status" value="1"/>
</dbReference>
<evidence type="ECO:0000256" key="2">
    <source>
        <dbReference type="ARBA" id="ARBA00004953"/>
    </source>
</evidence>
<feature type="transmembrane region" description="Helical" evidence="9">
    <location>
        <begin position="56"/>
        <end position="77"/>
    </location>
</feature>
<dbReference type="AlphaFoldDB" id="A0A0B7MQK6"/>
<dbReference type="GO" id="GO:0016874">
    <property type="term" value="F:ligase activity"/>
    <property type="evidence" value="ECO:0007669"/>
    <property type="project" value="UniProtKB-KW"/>
</dbReference>
<evidence type="ECO:0000256" key="1">
    <source>
        <dbReference type="ARBA" id="ARBA00004651"/>
    </source>
</evidence>
<keyword evidence="4 9" id="KW-1003">Cell membrane</keyword>
<feature type="transmembrane region" description="Helical" evidence="9">
    <location>
        <begin position="164"/>
        <end position="181"/>
    </location>
</feature>
<feature type="transmembrane region" description="Helical" evidence="9">
    <location>
        <begin position="300"/>
        <end position="323"/>
    </location>
</feature>
<evidence type="ECO:0000313" key="11">
    <source>
        <dbReference type="Proteomes" id="UP000046155"/>
    </source>
</evidence>
<dbReference type="UniPathway" id="UPA00148"/>
<evidence type="ECO:0000256" key="5">
    <source>
        <dbReference type="ARBA" id="ARBA00022573"/>
    </source>
</evidence>
<keyword evidence="7 9" id="KW-1133">Transmembrane helix</keyword>
<gene>
    <name evidence="10" type="primary">cbiB</name>
    <name evidence="9 10" type="synonym">cobD</name>
    <name evidence="10" type="ORF">SSCH_790001</name>
</gene>
<dbReference type="GO" id="GO:0015420">
    <property type="term" value="F:ABC-type vitamin B12 transporter activity"/>
    <property type="evidence" value="ECO:0007669"/>
    <property type="project" value="UniProtKB-UniRule"/>
</dbReference>
<name>A0A0B7MQK6_9FIRM</name>
<sequence>MFGIIALATLLLAVVLDLLVGDPQTPYHPVALAGALIAKGEGFVYREGAPPWRKRLAGIILVLFNVVLVYILSYLLLAELEKNLPLAAVIIGAIFLWCTFAVRSLDKAALQIFNLLEKGDLVQARKYAGMIVGRDTDNLDEAGITRAVVETVAENISDGITAPLFYFAIGGVPLALAYRMINTHDSMLGYKDERYCDFGWFAARLDDVANYLPARLTAFLLVICAWFLKLDWRAAISITRRDRRKHPSPNSGYPEAAAAGALGIQLGGTNYYQGIPSERPQLGDSVRPLESSQITAVRKLIYGTLFLLLVLYSGLVIVIRWGALW</sequence>
<evidence type="ECO:0000313" key="10">
    <source>
        <dbReference type="EMBL" id="CEO90256.1"/>
    </source>
</evidence>
<comment type="function">
    <text evidence="9">Converts cobyric acid to cobinamide by the addition of aminopropanol on the F carboxylic group.</text>
</comment>
<comment type="subcellular location">
    <subcellularLocation>
        <location evidence="1 9">Cell membrane</location>
        <topology evidence="1 9">Multi-pass membrane protein</topology>
    </subcellularLocation>
</comment>
<feature type="transmembrane region" description="Helical" evidence="9">
    <location>
        <begin position="208"/>
        <end position="228"/>
    </location>
</feature>
<dbReference type="PANTHER" id="PTHR34308">
    <property type="entry name" value="COBALAMIN BIOSYNTHESIS PROTEIN CBIB"/>
    <property type="match status" value="1"/>
</dbReference>
<evidence type="ECO:0000256" key="9">
    <source>
        <dbReference type="HAMAP-Rule" id="MF_00024"/>
    </source>
</evidence>
<dbReference type="OrthoDB" id="9811967at2"/>
<evidence type="ECO:0000256" key="3">
    <source>
        <dbReference type="ARBA" id="ARBA00006263"/>
    </source>
</evidence>
<dbReference type="RefSeq" id="WP_044666045.1">
    <property type="nucleotide sequence ID" value="NZ_CDRZ01000279.1"/>
</dbReference>
<dbReference type="Proteomes" id="UP000046155">
    <property type="component" value="Unassembled WGS sequence"/>
</dbReference>
<keyword evidence="10" id="KW-0436">Ligase</keyword>
<evidence type="ECO:0000256" key="8">
    <source>
        <dbReference type="ARBA" id="ARBA00023136"/>
    </source>
</evidence>
<keyword evidence="11" id="KW-1185">Reference proteome</keyword>
<keyword evidence="8 9" id="KW-0472">Membrane</keyword>
<reference evidence="11" key="1">
    <citation type="submission" date="2015-01" db="EMBL/GenBank/DDBJ databases">
        <authorList>
            <person name="Manzoor Shahid"/>
            <person name="Zubair Saima"/>
        </authorList>
    </citation>
    <scope>NUCLEOTIDE SEQUENCE [LARGE SCALE GENOMIC DNA]</scope>
    <source>
        <strain evidence="11">Sp3</strain>
    </source>
</reference>
<keyword evidence="6 9" id="KW-0812">Transmembrane</keyword>
<comment type="pathway">
    <text evidence="2 9">Cofactor biosynthesis; adenosylcobalamin biosynthesis.</text>
</comment>